<dbReference type="GO" id="GO:0016787">
    <property type="term" value="F:hydrolase activity"/>
    <property type="evidence" value="ECO:0007669"/>
    <property type="project" value="UniProtKB-KW"/>
</dbReference>
<dbReference type="PANTHER" id="PTHR43540">
    <property type="entry name" value="PEROXYUREIDOACRYLATE/UREIDOACRYLATE AMIDOHYDROLASE-RELATED"/>
    <property type="match status" value="1"/>
</dbReference>
<dbReference type="SUPFAM" id="SSF52499">
    <property type="entry name" value="Isochorismatase-like hydrolases"/>
    <property type="match status" value="1"/>
</dbReference>
<evidence type="ECO:0000313" key="4">
    <source>
        <dbReference type="Proteomes" id="UP000070404"/>
    </source>
</evidence>
<gene>
    <name evidence="3" type="ORF">AKJ52_02545</name>
</gene>
<reference evidence="3 4" key="1">
    <citation type="journal article" date="2016" name="Sci. Rep.">
        <title>Metabolic traits of an uncultured archaeal lineage -MSBL1- from brine pools of the Red Sea.</title>
        <authorList>
            <person name="Mwirichia R."/>
            <person name="Alam I."/>
            <person name="Rashid M."/>
            <person name="Vinu M."/>
            <person name="Ba-Alawi W."/>
            <person name="Anthony Kamau A."/>
            <person name="Kamanda Ngugi D."/>
            <person name="Goker M."/>
            <person name="Klenk H.P."/>
            <person name="Bajic V."/>
            <person name="Stingl U."/>
        </authorList>
    </citation>
    <scope>NUCLEOTIDE SEQUENCE [LARGE SCALE GENOMIC DNA]</scope>
    <source>
        <strain evidence="3">SCGC-AAA382C18</strain>
    </source>
</reference>
<dbReference type="PANTHER" id="PTHR43540:SF6">
    <property type="entry name" value="ISOCHORISMATASE-LIKE DOMAIN-CONTAINING PROTEIN"/>
    <property type="match status" value="1"/>
</dbReference>
<dbReference type="AlphaFoldDB" id="A0A133VI75"/>
<dbReference type="Pfam" id="PF00857">
    <property type="entry name" value="Isochorismatase"/>
    <property type="match status" value="1"/>
</dbReference>
<name>A0A133VI75_9EURY</name>
<accession>A0A133VI75</accession>
<dbReference type="PATRIC" id="fig|1698281.3.peg.498"/>
<dbReference type="Proteomes" id="UP000070404">
    <property type="component" value="Unassembled WGS sequence"/>
</dbReference>
<sequence length="209" mass="23392">MDFEAEPGRTGLLVIDMTNEFLKAGSPLEVPAGRKMIPRLKKVIETCRTEDVPIIYTRHVLRENGSNAGLLEEFYQAVKDEKAHVPCSDGVKIHEEISPEKKDIVITKHRYSAFYETDLDSILRNMGIDTLVIGGVLTNLCCESTARDAMFRDYRVIFLRDCNATFDLPDLGFGEVSKEEIQKSVCSTIAFGIGSVKTSKNVIKELKTN</sequence>
<dbReference type="InterPro" id="IPR050272">
    <property type="entry name" value="Isochorismatase-like_hydrls"/>
</dbReference>
<proteinExistence type="predicted"/>
<comment type="caution">
    <text evidence="3">The sequence shown here is derived from an EMBL/GenBank/DDBJ whole genome shotgun (WGS) entry which is preliminary data.</text>
</comment>
<evidence type="ECO:0000313" key="3">
    <source>
        <dbReference type="EMBL" id="KXB06114.1"/>
    </source>
</evidence>
<dbReference type="Gene3D" id="3.40.50.850">
    <property type="entry name" value="Isochorismatase-like"/>
    <property type="match status" value="1"/>
</dbReference>
<evidence type="ECO:0000256" key="1">
    <source>
        <dbReference type="ARBA" id="ARBA00022801"/>
    </source>
</evidence>
<dbReference type="InterPro" id="IPR036380">
    <property type="entry name" value="Isochorismatase-like_sf"/>
</dbReference>
<protein>
    <submittedName>
        <fullName evidence="3">Isochorismatase</fullName>
    </submittedName>
</protein>
<keyword evidence="1" id="KW-0378">Hydrolase</keyword>
<dbReference type="InterPro" id="IPR000868">
    <property type="entry name" value="Isochorismatase-like_dom"/>
</dbReference>
<evidence type="ECO:0000259" key="2">
    <source>
        <dbReference type="Pfam" id="PF00857"/>
    </source>
</evidence>
<organism evidence="3 4">
    <name type="scientific">candidate division MSBL1 archaeon SCGC-AAA382C18</name>
    <dbReference type="NCBI Taxonomy" id="1698281"/>
    <lineage>
        <taxon>Archaea</taxon>
        <taxon>Methanobacteriati</taxon>
        <taxon>Methanobacteriota</taxon>
        <taxon>candidate division MSBL1</taxon>
    </lineage>
</organism>
<dbReference type="EMBL" id="LHYF01000050">
    <property type="protein sequence ID" value="KXB06114.1"/>
    <property type="molecule type" value="Genomic_DNA"/>
</dbReference>
<dbReference type="CDD" id="cd00431">
    <property type="entry name" value="cysteine_hydrolases"/>
    <property type="match status" value="1"/>
</dbReference>
<feature type="domain" description="Isochorismatase-like" evidence="2">
    <location>
        <begin position="11"/>
        <end position="167"/>
    </location>
</feature>
<keyword evidence="4" id="KW-1185">Reference proteome</keyword>